<keyword evidence="2" id="KW-1133">Transmembrane helix</keyword>
<proteinExistence type="predicted"/>
<organism evidence="3 4">
    <name type="scientific">Rubrobacter marinus</name>
    <dbReference type="NCBI Taxonomy" id="2653852"/>
    <lineage>
        <taxon>Bacteria</taxon>
        <taxon>Bacillati</taxon>
        <taxon>Actinomycetota</taxon>
        <taxon>Rubrobacteria</taxon>
        <taxon>Rubrobacterales</taxon>
        <taxon>Rubrobacteraceae</taxon>
        <taxon>Rubrobacter</taxon>
    </lineage>
</organism>
<evidence type="ECO:0000256" key="2">
    <source>
        <dbReference type="SAM" id="Phobius"/>
    </source>
</evidence>
<keyword evidence="2" id="KW-0812">Transmembrane</keyword>
<evidence type="ECO:0000313" key="4">
    <source>
        <dbReference type="Proteomes" id="UP000502706"/>
    </source>
</evidence>
<evidence type="ECO:0000313" key="3">
    <source>
        <dbReference type="EMBL" id="QIN77381.1"/>
    </source>
</evidence>
<dbReference type="AlphaFoldDB" id="A0A6G8PTW4"/>
<feature type="transmembrane region" description="Helical" evidence="2">
    <location>
        <begin position="67"/>
        <end position="87"/>
    </location>
</feature>
<gene>
    <name evidence="3" type="ORF">GBA65_01370</name>
</gene>
<name>A0A6G8PTW4_9ACTN</name>
<dbReference type="Proteomes" id="UP000502706">
    <property type="component" value="Chromosome"/>
</dbReference>
<protein>
    <submittedName>
        <fullName evidence="3">Uncharacterized protein</fullName>
    </submittedName>
</protein>
<evidence type="ECO:0000256" key="1">
    <source>
        <dbReference type="SAM" id="MobiDB-lite"/>
    </source>
</evidence>
<keyword evidence="2" id="KW-0472">Membrane</keyword>
<dbReference type="KEGG" id="rmar:GBA65_01370"/>
<dbReference type="RefSeq" id="WP_166395058.1">
    <property type="nucleotide sequence ID" value="NZ_CP045121.1"/>
</dbReference>
<dbReference type="EMBL" id="CP045121">
    <property type="protein sequence ID" value="QIN77381.1"/>
    <property type="molecule type" value="Genomic_DNA"/>
</dbReference>
<sequence length="124" mass="13028">MAGRDRLVAALLTVALLLCHGALGALHQSPSQPAGQGAGGHHVSAAGSSAEDHHAKHHEASLAHADYAAALFVVLLGTALALFLGRFPARGLAVAPRLFWRVFLPLFLRPPRGPTPPLLQVFRL</sequence>
<reference evidence="3 4" key="1">
    <citation type="submission" date="2019-10" db="EMBL/GenBank/DDBJ databases">
        <title>Rubrobacter sp nov SCSIO 52915 isolated from a deep-sea sediment in the South China Sea.</title>
        <authorList>
            <person name="Chen R.W."/>
        </authorList>
    </citation>
    <scope>NUCLEOTIDE SEQUENCE [LARGE SCALE GENOMIC DNA]</scope>
    <source>
        <strain evidence="3 4">SCSIO 52915</strain>
    </source>
</reference>
<keyword evidence="4" id="KW-1185">Reference proteome</keyword>
<accession>A0A6G8PTW4</accession>
<feature type="region of interest" description="Disordered" evidence="1">
    <location>
        <begin position="30"/>
        <end position="55"/>
    </location>
</feature>